<dbReference type="GO" id="GO:0005524">
    <property type="term" value="F:ATP binding"/>
    <property type="evidence" value="ECO:0007669"/>
    <property type="project" value="UniProtKB-UniRule"/>
</dbReference>
<evidence type="ECO:0000256" key="3">
    <source>
        <dbReference type="PROSITE-ProRule" id="PRU00289"/>
    </source>
</evidence>
<keyword evidence="2 3" id="KW-0067">ATP-binding</keyword>
<accession>A0A941IK01</accession>
<keyword evidence="6" id="KW-1185">Reference proteome</keyword>
<keyword evidence="1 3" id="KW-0547">Nucleotide-binding</keyword>
<proteinExistence type="predicted"/>
<comment type="caution">
    <text evidence="5">The sequence shown here is derived from an EMBL/GenBank/DDBJ whole genome shotgun (WGS) entry which is preliminary data.</text>
</comment>
<evidence type="ECO:0000256" key="1">
    <source>
        <dbReference type="ARBA" id="ARBA00022741"/>
    </source>
</evidence>
<dbReference type="CDD" id="cd01127">
    <property type="entry name" value="TrwB_TraG_TraD_VirD4"/>
    <property type="match status" value="1"/>
</dbReference>
<dbReference type="RefSeq" id="WP_212522427.1">
    <property type="nucleotide sequence ID" value="NZ_JAGSOH010000213.1"/>
</dbReference>
<organism evidence="5 6">
    <name type="scientific">Actinospica acidithermotolerans</name>
    <dbReference type="NCBI Taxonomy" id="2828514"/>
    <lineage>
        <taxon>Bacteria</taxon>
        <taxon>Bacillati</taxon>
        <taxon>Actinomycetota</taxon>
        <taxon>Actinomycetes</taxon>
        <taxon>Catenulisporales</taxon>
        <taxon>Actinospicaceae</taxon>
        <taxon>Actinospica</taxon>
    </lineage>
</organism>
<dbReference type="InterPro" id="IPR050206">
    <property type="entry name" value="FtsK/SpoIIIE/SftA"/>
</dbReference>
<dbReference type="SUPFAM" id="SSF52540">
    <property type="entry name" value="P-loop containing nucleoside triphosphate hydrolases"/>
    <property type="match status" value="1"/>
</dbReference>
<dbReference type="PANTHER" id="PTHR22683:SF41">
    <property type="entry name" value="DNA TRANSLOCASE FTSK"/>
    <property type="match status" value="1"/>
</dbReference>
<dbReference type="Proteomes" id="UP000676325">
    <property type="component" value="Unassembled WGS sequence"/>
</dbReference>
<protein>
    <recommendedName>
        <fullName evidence="4">FtsK domain-containing protein</fullName>
    </recommendedName>
</protein>
<gene>
    <name evidence="5" type="ORF">KDK95_33735</name>
</gene>
<sequence length="437" mass="47256">MLWLAAGAVLRHRSPVGYWYVVGYSLTWFRITRTWRALCIERGLSVSRRASQAMVGDLIVRGQEVRPVVPRLWIGRPTRNGLRVRVRLMPGQTPEQYAQCAEALMHAWRVYSVRITSPVRGLIHIEAMLSDPLAGVVVRDPDALGAGATAPAGPPVMVLVVGVTEKATSWLMNFRLTPHWLIVGATRSGKSTLIHAIVTRFAPQGVALVAIDLKGGLELNVYRPRLSGMATTRAEAVELLEALCDVKDERTHLCNVAGVRSVWELEDPPPPIVLVIDEVAELFLVTNSRDRDEVALRDRSVALLVKLAQLGAALDIHVIAGGQRFGSDLGSGATLLRSQLAGRVCLHVADGATAEMTLGDIWPEAVVAAQMIRPDEQGIAVIADSEGSSWVRARAMFTSVDEAADAARTYSRLTPTLPGIRRPEFGGAVEDSGGGEG</sequence>
<feature type="domain" description="FtsK" evidence="4">
    <location>
        <begin position="165"/>
        <end position="355"/>
    </location>
</feature>
<dbReference type="SMART" id="SM00382">
    <property type="entry name" value="AAA"/>
    <property type="match status" value="1"/>
</dbReference>
<feature type="binding site" evidence="3">
    <location>
        <begin position="184"/>
        <end position="191"/>
    </location>
    <ligand>
        <name>ATP</name>
        <dbReference type="ChEBI" id="CHEBI:30616"/>
    </ligand>
</feature>
<name>A0A941IK01_9ACTN</name>
<evidence type="ECO:0000259" key="4">
    <source>
        <dbReference type="PROSITE" id="PS50901"/>
    </source>
</evidence>
<dbReference type="PANTHER" id="PTHR22683">
    <property type="entry name" value="SPORULATION PROTEIN RELATED"/>
    <property type="match status" value="1"/>
</dbReference>
<dbReference type="Gene3D" id="3.40.50.300">
    <property type="entry name" value="P-loop containing nucleotide triphosphate hydrolases"/>
    <property type="match status" value="1"/>
</dbReference>
<dbReference type="PROSITE" id="PS50901">
    <property type="entry name" value="FTSK"/>
    <property type="match status" value="1"/>
</dbReference>
<dbReference type="Pfam" id="PF01580">
    <property type="entry name" value="FtsK_SpoIIIE"/>
    <property type="match status" value="1"/>
</dbReference>
<evidence type="ECO:0000313" key="5">
    <source>
        <dbReference type="EMBL" id="MBR7831315.1"/>
    </source>
</evidence>
<dbReference type="InterPro" id="IPR002543">
    <property type="entry name" value="FtsK_dom"/>
</dbReference>
<dbReference type="InterPro" id="IPR003593">
    <property type="entry name" value="AAA+_ATPase"/>
</dbReference>
<dbReference type="GO" id="GO:0003677">
    <property type="term" value="F:DNA binding"/>
    <property type="evidence" value="ECO:0007669"/>
    <property type="project" value="InterPro"/>
</dbReference>
<reference evidence="5" key="1">
    <citation type="submission" date="2021-04" db="EMBL/GenBank/DDBJ databases">
        <title>Genome based classification of Actinospica acidithermotolerans sp. nov., an actinobacterium isolated from an Indonesian hot spring.</title>
        <authorList>
            <person name="Kusuma A.B."/>
            <person name="Putra K.E."/>
            <person name="Nafisah S."/>
            <person name="Loh J."/>
            <person name="Nouioui I."/>
            <person name="Goodfellow M."/>
        </authorList>
    </citation>
    <scope>NUCLEOTIDE SEQUENCE</scope>
    <source>
        <strain evidence="5">MGRD01-02</strain>
    </source>
</reference>
<evidence type="ECO:0000256" key="2">
    <source>
        <dbReference type="ARBA" id="ARBA00022840"/>
    </source>
</evidence>
<dbReference type="AlphaFoldDB" id="A0A941IK01"/>
<dbReference type="InterPro" id="IPR027417">
    <property type="entry name" value="P-loop_NTPase"/>
</dbReference>
<evidence type="ECO:0000313" key="6">
    <source>
        <dbReference type="Proteomes" id="UP000676325"/>
    </source>
</evidence>
<dbReference type="EMBL" id="JAGSOH010000213">
    <property type="protein sequence ID" value="MBR7831315.1"/>
    <property type="molecule type" value="Genomic_DNA"/>
</dbReference>